<evidence type="ECO:0000313" key="8">
    <source>
        <dbReference type="Proteomes" id="UP000294832"/>
    </source>
</evidence>
<dbReference type="InterPro" id="IPR000873">
    <property type="entry name" value="AMP-dep_synth/lig_dom"/>
</dbReference>
<dbReference type="Pfam" id="PF13193">
    <property type="entry name" value="AMP-binding_C"/>
    <property type="match status" value="1"/>
</dbReference>
<dbReference type="PANTHER" id="PTHR43201:SF32">
    <property type="entry name" value="2-SUCCINYLBENZOATE--COA LIGASE, CHLOROPLASTIC_PEROXISOMAL"/>
    <property type="match status" value="1"/>
</dbReference>
<dbReference type="InterPro" id="IPR045851">
    <property type="entry name" value="AMP-bd_C_sf"/>
</dbReference>
<dbReference type="SUPFAM" id="SSF56801">
    <property type="entry name" value="Acetyl-CoA synthetase-like"/>
    <property type="match status" value="1"/>
</dbReference>
<dbReference type="GO" id="GO:0031956">
    <property type="term" value="F:medium-chain fatty acid-CoA ligase activity"/>
    <property type="evidence" value="ECO:0007669"/>
    <property type="project" value="TreeGrafter"/>
</dbReference>
<evidence type="ECO:0000256" key="2">
    <source>
        <dbReference type="ARBA" id="ARBA00022598"/>
    </source>
</evidence>
<dbReference type="CDD" id="cd17630">
    <property type="entry name" value="OSB_MenE-like"/>
    <property type="match status" value="1"/>
</dbReference>
<feature type="domain" description="AMP-binding enzyme C-terminal" evidence="6">
    <location>
        <begin position="374"/>
        <end position="446"/>
    </location>
</feature>
<dbReference type="Gene3D" id="3.30.300.30">
    <property type="match status" value="1"/>
</dbReference>
<proteinExistence type="predicted"/>
<evidence type="ECO:0000256" key="1">
    <source>
        <dbReference type="ARBA" id="ARBA00022428"/>
    </source>
</evidence>
<accession>A0A4R2FFY3</accession>
<protein>
    <submittedName>
        <fullName evidence="7">2-succinylbenzoyl-CoA synthetase</fullName>
    </submittedName>
</protein>
<keyword evidence="4" id="KW-0067">ATP-binding</keyword>
<dbReference type="GO" id="GO:0005524">
    <property type="term" value="F:ATP binding"/>
    <property type="evidence" value="ECO:0007669"/>
    <property type="project" value="UniProtKB-KW"/>
</dbReference>
<dbReference type="NCBIfam" id="TIGR01923">
    <property type="entry name" value="menE"/>
    <property type="match status" value="1"/>
</dbReference>
<dbReference type="AlphaFoldDB" id="A0A4R2FFY3"/>
<dbReference type="InterPro" id="IPR042099">
    <property type="entry name" value="ANL_N_sf"/>
</dbReference>
<dbReference type="RefSeq" id="WP_133038185.1">
    <property type="nucleotide sequence ID" value="NZ_SLWF01000005.1"/>
</dbReference>
<keyword evidence="3" id="KW-0547">Nucleotide-binding</keyword>
<dbReference type="PANTHER" id="PTHR43201">
    <property type="entry name" value="ACYL-COA SYNTHETASE"/>
    <property type="match status" value="1"/>
</dbReference>
<keyword evidence="1" id="KW-0474">Menaquinone biosynthesis</keyword>
<evidence type="ECO:0000256" key="3">
    <source>
        <dbReference type="ARBA" id="ARBA00022741"/>
    </source>
</evidence>
<gene>
    <name evidence="7" type="ORF">EDC91_10510</name>
</gene>
<reference evidence="7 8" key="1">
    <citation type="submission" date="2019-03" db="EMBL/GenBank/DDBJ databases">
        <title>Freshwater and sediment microbial communities from various areas in North America, analyzing microbe dynamics in response to fracking.</title>
        <authorList>
            <person name="Lamendella R."/>
        </authorList>
    </citation>
    <scope>NUCLEOTIDE SEQUENCE [LARGE SCALE GENOMIC DNA]</scope>
    <source>
        <strain evidence="7 8">74A</strain>
    </source>
</reference>
<dbReference type="OrthoDB" id="9803968at2"/>
<sequence>MLSPLHQSARQHPTAIALMANGRGISYRNLSQQVLALGTQLRNAGLHAGDKLACIAGNCAELVKLYWACVDNGLLFCPLSPKFPDSQLEGLMQRFAIQYLWCPDDARQPLWQTRQRLNLNFALTANSTAPEIALDTAVDIILTSGSSGTPKAAMHSLAGHIANAEGSRSLIALQTGDGWLASLPLFHIGGVAIINRCALAAATTVLPDSSLSLAQQLKRDPISHLSLVATQLQQLLDEAPNSLLLIKYLLLGGSAISQSLLDRLQPLDMQVFTSYGMTEMGSQITTGPVRTDGSSGKLLPGRQLQIRDNIIWVRGETLFLGYLQDDGSVDKATDESGWFCSKDRGFLDEQGRLHIQGRADNMFICGGENIQPEEVEAALKLHPDILEAIVFPAPDLKFGYLPSAIVRTRSRELPDAQEIKAFLSQYIAAFKRPRRYYAWPAIDQTGLKVQRQQIIAQVAAGTDPH</sequence>
<dbReference type="InterPro" id="IPR010192">
    <property type="entry name" value="MenE"/>
</dbReference>
<dbReference type="EMBL" id="SLWF01000005">
    <property type="protein sequence ID" value="TCN87008.1"/>
    <property type="molecule type" value="Genomic_DNA"/>
</dbReference>
<dbReference type="Proteomes" id="UP000294832">
    <property type="component" value="Unassembled WGS sequence"/>
</dbReference>
<feature type="domain" description="AMP-dependent synthetase/ligase" evidence="5">
    <location>
        <begin position="6"/>
        <end position="323"/>
    </location>
</feature>
<keyword evidence="2" id="KW-0436">Ligase</keyword>
<evidence type="ECO:0000256" key="4">
    <source>
        <dbReference type="ARBA" id="ARBA00022840"/>
    </source>
</evidence>
<dbReference type="InterPro" id="IPR025110">
    <property type="entry name" value="AMP-bd_C"/>
</dbReference>
<dbReference type="Gene3D" id="3.40.50.12780">
    <property type="entry name" value="N-terminal domain of ligase-like"/>
    <property type="match status" value="1"/>
</dbReference>
<dbReference type="PROSITE" id="PS00455">
    <property type="entry name" value="AMP_BINDING"/>
    <property type="match status" value="1"/>
</dbReference>
<dbReference type="GO" id="GO:0008756">
    <property type="term" value="F:o-succinylbenzoate-CoA ligase activity"/>
    <property type="evidence" value="ECO:0007669"/>
    <property type="project" value="InterPro"/>
</dbReference>
<dbReference type="GO" id="GO:0009234">
    <property type="term" value="P:menaquinone biosynthetic process"/>
    <property type="evidence" value="ECO:0007669"/>
    <property type="project" value="UniProtKB-KW"/>
</dbReference>
<comment type="caution">
    <text evidence="7">The sequence shown here is derived from an EMBL/GenBank/DDBJ whole genome shotgun (WGS) entry which is preliminary data.</text>
</comment>
<evidence type="ECO:0000313" key="7">
    <source>
        <dbReference type="EMBL" id="TCN87008.1"/>
    </source>
</evidence>
<organism evidence="7 8">
    <name type="scientific">Shewanella fodinae</name>
    <dbReference type="NCBI Taxonomy" id="552357"/>
    <lineage>
        <taxon>Bacteria</taxon>
        <taxon>Pseudomonadati</taxon>
        <taxon>Pseudomonadota</taxon>
        <taxon>Gammaproteobacteria</taxon>
        <taxon>Alteromonadales</taxon>
        <taxon>Shewanellaceae</taxon>
        <taxon>Shewanella</taxon>
    </lineage>
</organism>
<dbReference type="Pfam" id="PF00501">
    <property type="entry name" value="AMP-binding"/>
    <property type="match status" value="1"/>
</dbReference>
<dbReference type="GO" id="GO:0006631">
    <property type="term" value="P:fatty acid metabolic process"/>
    <property type="evidence" value="ECO:0007669"/>
    <property type="project" value="TreeGrafter"/>
</dbReference>
<dbReference type="InterPro" id="IPR020845">
    <property type="entry name" value="AMP-binding_CS"/>
</dbReference>
<keyword evidence="8" id="KW-1185">Reference proteome</keyword>
<name>A0A4R2FFY3_9GAMM</name>
<evidence type="ECO:0000259" key="5">
    <source>
        <dbReference type="Pfam" id="PF00501"/>
    </source>
</evidence>
<evidence type="ECO:0000259" key="6">
    <source>
        <dbReference type="Pfam" id="PF13193"/>
    </source>
</evidence>